<keyword evidence="2" id="KW-0732">Signal</keyword>
<organism evidence="3 4">
    <name type="scientific">Meloidogyne floridensis</name>
    <dbReference type="NCBI Taxonomy" id="298350"/>
    <lineage>
        <taxon>Eukaryota</taxon>
        <taxon>Metazoa</taxon>
        <taxon>Ecdysozoa</taxon>
        <taxon>Nematoda</taxon>
        <taxon>Chromadorea</taxon>
        <taxon>Rhabditida</taxon>
        <taxon>Tylenchina</taxon>
        <taxon>Tylenchomorpha</taxon>
        <taxon>Tylenchoidea</taxon>
        <taxon>Meloidogynidae</taxon>
        <taxon>Meloidogyninae</taxon>
        <taxon>Meloidogyne</taxon>
    </lineage>
</organism>
<evidence type="ECO:0000256" key="2">
    <source>
        <dbReference type="SAM" id="SignalP"/>
    </source>
</evidence>
<dbReference type="AlphaFoldDB" id="A0A915P1S2"/>
<feature type="chain" id="PRO_5037333601" evidence="2">
    <location>
        <begin position="20"/>
        <end position="605"/>
    </location>
</feature>
<dbReference type="Proteomes" id="UP000887560">
    <property type="component" value="Unplaced"/>
</dbReference>
<feature type="region of interest" description="Disordered" evidence="1">
    <location>
        <begin position="155"/>
        <end position="304"/>
    </location>
</feature>
<name>A0A915P1S2_9BILA</name>
<accession>A0A915P1S2</accession>
<protein>
    <submittedName>
        <fullName evidence="4">Uncharacterized protein</fullName>
    </submittedName>
</protein>
<evidence type="ECO:0000313" key="4">
    <source>
        <dbReference type="WBParaSite" id="scf7180000421915.g7888"/>
    </source>
</evidence>
<feature type="compositionally biased region" description="Basic and acidic residues" evidence="1">
    <location>
        <begin position="218"/>
        <end position="295"/>
    </location>
</feature>
<proteinExistence type="predicted"/>
<reference evidence="4" key="1">
    <citation type="submission" date="2022-11" db="UniProtKB">
        <authorList>
            <consortium name="WormBaseParasite"/>
        </authorList>
    </citation>
    <scope>IDENTIFICATION</scope>
</reference>
<dbReference type="WBParaSite" id="scf7180000421915.g7888">
    <property type="protein sequence ID" value="scf7180000421915.g7888"/>
    <property type="gene ID" value="scf7180000421915.g7888"/>
</dbReference>
<keyword evidence="3" id="KW-1185">Reference proteome</keyword>
<feature type="signal peptide" evidence="2">
    <location>
        <begin position="1"/>
        <end position="19"/>
    </location>
</feature>
<feature type="compositionally biased region" description="Basic and acidic residues" evidence="1">
    <location>
        <begin position="163"/>
        <end position="211"/>
    </location>
</feature>
<sequence>MNIFLFIFLIFNLFSFNNTENPPFIEHIIRITFLKGIMSGMCQEELNLFQTENDKGFGKILDDHVRNEFGMAFRKYEEKRDIKVWINTIKVLLREFEYEEIDGECLTVLDSSHSNKQKTDKRQLKRLENILIEEFQEVEKANGKILVAFEDNDIEELDDGENDERSEGNDEIIKGNGERSEGIDERSQGNEERSEGNNERNEGDEWKDVGNERSLGMNERKTRIEGDNETDDRIESNDERSEERDEVNSERKLRHDEMNKGIAQRNERNKCEGKNERNKKDKYLNDHQNERDNGNNKKNKGKIIRNEWNKEGKFQKILQLVSIEMACIERELKESFKDLDDSSPLKGHKKLERSETQKKREIEEDELNKLYVIKRKIEINVDNGKLNKVFDKLKVNNEDVQLIKTLLLYMNFYAEAYNINKESLVNLSWLKDIIIKIGTEINWLSENSSGRKKLIDIVKKEWSDGKVKMYLYKNLKNGITEYDKIYDNINLDYSESEKSVKHNQDLVIKSINARKLECSHHKNKLTIDCKAKKKMNESKNMQKEAKEIETKDKGKLSVLIKNEHNNKSEARNVGNEHQLVPVNLTNKRIMASNTNKSKKYSFWCC</sequence>
<evidence type="ECO:0000256" key="1">
    <source>
        <dbReference type="SAM" id="MobiDB-lite"/>
    </source>
</evidence>
<evidence type="ECO:0000313" key="3">
    <source>
        <dbReference type="Proteomes" id="UP000887560"/>
    </source>
</evidence>
<feature type="region of interest" description="Disordered" evidence="1">
    <location>
        <begin position="339"/>
        <end position="358"/>
    </location>
</feature>